<keyword evidence="10" id="KW-1185">Reference proteome</keyword>
<reference evidence="9 10" key="1">
    <citation type="journal article" date="2021" name="Elife">
        <title>Chloroplast acquisition without the gene transfer in kleptoplastic sea slugs, Plakobranchus ocellatus.</title>
        <authorList>
            <person name="Maeda T."/>
            <person name="Takahashi S."/>
            <person name="Yoshida T."/>
            <person name="Shimamura S."/>
            <person name="Takaki Y."/>
            <person name="Nagai Y."/>
            <person name="Toyoda A."/>
            <person name="Suzuki Y."/>
            <person name="Arimoto A."/>
            <person name="Ishii H."/>
            <person name="Satoh N."/>
            <person name="Nishiyama T."/>
            <person name="Hasebe M."/>
            <person name="Maruyama T."/>
            <person name="Minagawa J."/>
            <person name="Obokata J."/>
            <person name="Shigenobu S."/>
        </authorList>
    </citation>
    <scope>NUCLEOTIDE SEQUENCE [LARGE SCALE GENOMIC DNA]</scope>
</reference>
<dbReference type="PANTHER" id="PTHR22930:SF284">
    <property type="entry name" value="DDE TNP4 DOMAIN-CONTAINING PROTEIN"/>
    <property type="match status" value="1"/>
</dbReference>
<keyword evidence="7" id="KW-0539">Nucleus</keyword>
<accession>A0AAV4D964</accession>
<comment type="similarity">
    <text evidence="3">Belongs to the HARBI1 family.</text>
</comment>
<proteinExistence type="inferred from homology"/>
<keyword evidence="6" id="KW-0378">Hydrolase</keyword>
<keyword evidence="5" id="KW-0479">Metal-binding</keyword>
<dbReference type="GO" id="GO:0004518">
    <property type="term" value="F:nuclease activity"/>
    <property type="evidence" value="ECO:0007669"/>
    <property type="project" value="UniProtKB-KW"/>
</dbReference>
<evidence type="ECO:0000256" key="4">
    <source>
        <dbReference type="ARBA" id="ARBA00022722"/>
    </source>
</evidence>
<evidence type="ECO:0000256" key="7">
    <source>
        <dbReference type="ARBA" id="ARBA00023242"/>
    </source>
</evidence>
<comment type="subcellular location">
    <subcellularLocation>
        <location evidence="2">Nucleus</location>
    </subcellularLocation>
</comment>
<evidence type="ECO:0000313" key="9">
    <source>
        <dbReference type="EMBL" id="GFO40471.1"/>
    </source>
</evidence>
<comment type="cofactor">
    <cofactor evidence="1">
        <name>a divalent metal cation</name>
        <dbReference type="ChEBI" id="CHEBI:60240"/>
    </cofactor>
</comment>
<evidence type="ECO:0000256" key="2">
    <source>
        <dbReference type="ARBA" id="ARBA00004123"/>
    </source>
</evidence>
<evidence type="ECO:0000313" key="10">
    <source>
        <dbReference type="Proteomes" id="UP000735302"/>
    </source>
</evidence>
<keyword evidence="4" id="KW-0540">Nuclease</keyword>
<sequence>MLLETKTKKLQDKNIASVENLPSFVTKTLDKMNENAATLRYLATGRSYADLKFSTRISAQSLGHIIPETCWAIYETLAVAPQYLKFPATAIEWIEIANVFETKWQFSHCLGAVDGKHVAISPPPDSGSYFYNYKGFHSLVLMAIANANYEFIYVHLGTNGCVSDGGVIACTSFYKMLKQGNLNLPEDTPEGFPFVFVGDEAFALREDFLKPFNSRLLNDQRRIFNDRLSRARRVVENTFGILVARFGVLKSRICLNPENIDDVVMACCVLHNFLRIKTSQQYTPQGSLDVEDPETHILETGLRPDGANIAALARGHTRNASTEAKRVRDLYTNYFNNDGKCRGKTK</sequence>
<evidence type="ECO:0000256" key="3">
    <source>
        <dbReference type="ARBA" id="ARBA00006958"/>
    </source>
</evidence>
<dbReference type="InterPro" id="IPR027806">
    <property type="entry name" value="HARBI1_dom"/>
</dbReference>
<dbReference type="Pfam" id="PF13359">
    <property type="entry name" value="DDE_Tnp_4"/>
    <property type="match status" value="1"/>
</dbReference>
<evidence type="ECO:0000256" key="5">
    <source>
        <dbReference type="ARBA" id="ARBA00022723"/>
    </source>
</evidence>
<dbReference type="EMBL" id="BLXT01007619">
    <property type="protein sequence ID" value="GFO40471.1"/>
    <property type="molecule type" value="Genomic_DNA"/>
</dbReference>
<gene>
    <name evidence="9" type="ORF">PoB_006697600</name>
</gene>
<evidence type="ECO:0000256" key="1">
    <source>
        <dbReference type="ARBA" id="ARBA00001968"/>
    </source>
</evidence>
<dbReference type="PANTHER" id="PTHR22930">
    <property type="match status" value="1"/>
</dbReference>
<dbReference type="Proteomes" id="UP000735302">
    <property type="component" value="Unassembled WGS sequence"/>
</dbReference>
<evidence type="ECO:0000256" key="6">
    <source>
        <dbReference type="ARBA" id="ARBA00022801"/>
    </source>
</evidence>
<dbReference type="GO" id="GO:0016787">
    <property type="term" value="F:hydrolase activity"/>
    <property type="evidence" value="ECO:0007669"/>
    <property type="project" value="UniProtKB-KW"/>
</dbReference>
<dbReference type="AlphaFoldDB" id="A0AAV4D964"/>
<feature type="domain" description="DDE Tnp4" evidence="8">
    <location>
        <begin position="113"/>
        <end position="272"/>
    </location>
</feature>
<dbReference type="InterPro" id="IPR045249">
    <property type="entry name" value="HARBI1-like"/>
</dbReference>
<organism evidence="9 10">
    <name type="scientific">Plakobranchus ocellatus</name>
    <dbReference type="NCBI Taxonomy" id="259542"/>
    <lineage>
        <taxon>Eukaryota</taxon>
        <taxon>Metazoa</taxon>
        <taxon>Spiralia</taxon>
        <taxon>Lophotrochozoa</taxon>
        <taxon>Mollusca</taxon>
        <taxon>Gastropoda</taxon>
        <taxon>Heterobranchia</taxon>
        <taxon>Euthyneura</taxon>
        <taxon>Panpulmonata</taxon>
        <taxon>Sacoglossa</taxon>
        <taxon>Placobranchoidea</taxon>
        <taxon>Plakobranchidae</taxon>
        <taxon>Plakobranchus</taxon>
    </lineage>
</organism>
<evidence type="ECO:0000259" key="8">
    <source>
        <dbReference type="Pfam" id="PF13359"/>
    </source>
</evidence>
<dbReference type="GO" id="GO:0046872">
    <property type="term" value="F:metal ion binding"/>
    <property type="evidence" value="ECO:0007669"/>
    <property type="project" value="UniProtKB-KW"/>
</dbReference>
<dbReference type="GO" id="GO:0005634">
    <property type="term" value="C:nucleus"/>
    <property type="evidence" value="ECO:0007669"/>
    <property type="project" value="UniProtKB-SubCell"/>
</dbReference>
<name>A0AAV4D964_9GAST</name>
<protein>
    <submittedName>
        <fullName evidence="9">Protein antagonist of like heterochromatin protein 1</fullName>
    </submittedName>
</protein>
<comment type="caution">
    <text evidence="9">The sequence shown here is derived from an EMBL/GenBank/DDBJ whole genome shotgun (WGS) entry which is preliminary data.</text>
</comment>